<proteinExistence type="predicted"/>
<dbReference type="RefSeq" id="WP_380894789.1">
    <property type="nucleotide sequence ID" value="NZ_JBHTKY010000003.1"/>
</dbReference>
<keyword evidence="2" id="KW-1185">Reference proteome</keyword>
<protein>
    <recommendedName>
        <fullName evidence="3">Carbamoyl phosphate synthase-like protein</fullName>
    </recommendedName>
</protein>
<dbReference type="Gene3D" id="3.40.50.20">
    <property type="match status" value="1"/>
</dbReference>
<gene>
    <name evidence="1" type="ORF">ACFQ2C_03730</name>
</gene>
<evidence type="ECO:0000313" key="2">
    <source>
        <dbReference type="Proteomes" id="UP001597205"/>
    </source>
</evidence>
<evidence type="ECO:0008006" key="3">
    <source>
        <dbReference type="Google" id="ProtNLM"/>
    </source>
</evidence>
<reference evidence="2" key="1">
    <citation type="journal article" date="2019" name="Int. J. Syst. Evol. Microbiol.">
        <title>The Global Catalogue of Microorganisms (GCM) 10K type strain sequencing project: providing services to taxonomists for standard genome sequencing and annotation.</title>
        <authorList>
            <consortium name="The Broad Institute Genomics Platform"/>
            <consortium name="The Broad Institute Genome Sequencing Center for Infectious Disease"/>
            <person name="Wu L."/>
            <person name="Ma J."/>
        </authorList>
    </citation>
    <scope>NUCLEOTIDE SEQUENCE [LARGE SCALE GENOMIC DNA]</scope>
    <source>
        <strain evidence="2">CCUG 52468</strain>
    </source>
</reference>
<sequence length="155" mass="17230">MQKLLITFGTRPLAQRISKMLQDKFEILFSTSEEVPSFLASNYLKIPTGVNPTYAHEILKLSLDRQVDIVLPLGLSEIQTISEAKILFEEYGIQLLCPDRETLEEVFVLENPNSSVELSLFLNGKSLNKTNDFDGGISGLYAVSDEGDDVALCTI</sequence>
<dbReference type="EMBL" id="JBHTKY010000003">
    <property type="protein sequence ID" value="MFD1164711.1"/>
    <property type="molecule type" value="Genomic_DNA"/>
</dbReference>
<comment type="caution">
    <text evidence="1">The sequence shown here is derived from an EMBL/GenBank/DDBJ whole genome shotgun (WGS) entry which is preliminary data.</text>
</comment>
<name>A0ABW3RHW4_9SPHI</name>
<dbReference type="Proteomes" id="UP001597205">
    <property type="component" value="Unassembled WGS sequence"/>
</dbReference>
<evidence type="ECO:0000313" key="1">
    <source>
        <dbReference type="EMBL" id="MFD1164711.1"/>
    </source>
</evidence>
<organism evidence="1 2">
    <name type="scientific">Sphingobacterium daejeonense</name>
    <dbReference type="NCBI Taxonomy" id="371142"/>
    <lineage>
        <taxon>Bacteria</taxon>
        <taxon>Pseudomonadati</taxon>
        <taxon>Bacteroidota</taxon>
        <taxon>Sphingobacteriia</taxon>
        <taxon>Sphingobacteriales</taxon>
        <taxon>Sphingobacteriaceae</taxon>
        <taxon>Sphingobacterium</taxon>
    </lineage>
</organism>
<accession>A0ABW3RHW4</accession>